<reference evidence="1 2" key="1">
    <citation type="submission" date="2021-06" db="EMBL/GenBank/DDBJ databases">
        <authorList>
            <person name="Kallberg Y."/>
            <person name="Tangrot J."/>
            <person name="Rosling A."/>
        </authorList>
    </citation>
    <scope>NUCLEOTIDE SEQUENCE [LARGE SCALE GENOMIC DNA]</scope>
    <source>
        <strain evidence="1 2">120-4 pot B 10/14</strain>
    </source>
</reference>
<sequence>IDENDDRRKKKRKITPNTTVDTSTLLEAKEIELLLEEKPEQDQNMLENPGATIIMETQSKTNNLYKKNNITMEIDNNIPLKQPIDNYQKYAHNNPYAVLGQQEISQNKTQNLEQLNEDNEED</sequence>
<name>A0ABN7X521_GIGMA</name>
<evidence type="ECO:0000313" key="1">
    <source>
        <dbReference type="EMBL" id="CAG8847924.1"/>
    </source>
</evidence>
<keyword evidence="2" id="KW-1185">Reference proteome</keyword>
<feature type="non-terminal residue" evidence="1">
    <location>
        <position position="122"/>
    </location>
</feature>
<accession>A0ABN7X521</accession>
<proteinExistence type="predicted"/>
<feature type="non-terminal residue" evidence="1">
    <location>
        <position position="1"/>
    </location>
</feature>
<evidence type="ECO:0000313" key="2">
    <source>
        <dbReference type="Proteomes" id="UP000789901"/>
    </source>
</evidence>
<gene>
    <name evidence="1" type="ORF">GMARGA_LOCUS38921</name>
</gene>
<comment type="caution">
    <text evidence="1">The sequence shown here is derived from an EMBL/GenBank/DDBJ whole genome shotgun (WGS) entry which is preliminary data.</text>
</comment>
<protein>
    <submittedName>
        <fullName evidence="1">29393_t:CDS:1</fullName>
    </submittedName>
</protein>
<dbReference type="EMBL" id="CAJVQB010089893">
    <property type="protein sequence ID" value="CAG8847924.1"/>
    <property type="molecule type" value="Genomic_DNA"/>
</dbReference>
<dbReference type="Proteomes" id="UP000789901">
    <property type="component" value="Unassembled WGS sequence"/>
</dbReference>
<organism evidence="1 2">
    <name type="scientific">Gigaspora margarita</name>
    <dbReference type="NCBI Taxonomy" id="4874"/>
    <lineage>
        <taxon>Eukaryota</taxon>
        <taxon>Fungi</taxon>
        <taxon>Fungi incertae sedis</taxon>
        <taxon>Mucoromycota</taxon>
        <taxon>Glomeromycotina</taxon>
        <taxon>Glomeromycetes</taxon>
        <taxon>Diversisporales</taxon>
        <taxon>Gigasporaceae</taxon>
        <taxon>Gigaspora</taxon>
    </lineage>
</organism>